<dbReference type="eggNOG" id="ENOG50336QF">
    <property type="taxonomic scope" value="Bacteria"/>
</dbReference>
<dbReference type="OrthoDB" id="2860117at2"/>
<dbReference type="InterPro" id="IPR025571">
    <property type="entry name" value="YqfQ"/>
</dbReference>
<gene>
    <name evidence="2" type="ORF">JCM9157_417</name>
</gene>
<feature type="compositionally biased region" description="Polar residues" evidence="1">
    <location>
        <begin position="129"/>
        <end position="148"/>
    </location>
</feature>
<comment type="caution">
    <text evidence="2">The sequence shown here is derived from an EMBL/GenBank/DDBJ whole genome shotgun (WGS) entry which is preliminary data.</text>
</comment>
<dbReference type="Pfam" id="PF14181">
    <property type="entry name" value="YqfQ"/>
    <property type="match status" value="1"/>
</dbReference>
<evidence type="ECO:0000313" key="3">
    <source>
        <dbReference type="Proteomes" id="UP000018896"/>
    </source>
</evidence>
<dbReference type="AlphaFoldDB" id="W4QP53"/>
<evidence type="ECO:0000313" key="2">
    <source>
        <dbReference type="EMBL" id="GAE33418.1"/>
    </source>
</evidence>
<keyword evidence="3" id="KW-1185">Reference proteome</keyword>
<organism evidence="2 3">
    <name type="scientific">Halalkalibacter akibai (strain ATCC 43226 / DSM 21942 / CIP 109018 / JCM 9157 / 1139)</name>
    <name type="common">Bacillus akibai</name>
    <dbReference type="NCBI Taxonomy" id="1236973"/>
    <lineage>
        <taxon>Bacteria</taxon>
        <taxon>Bacillati</taxon>
        <taxon>Bacillota</taxon>
        <taxon>Bacilli</taxon>
        <taxon>Bacillales</taxon>
        <taxon>Bacillaceae</taxon>
        <taxon>Halalkalibacter</taxon>
    </lineage>
</organism>
<dbReference type="Proteomes" id="UP000018896">
    <property type="component" value="Unassembled WGS sequence"/>
</dbReference>
<proteinExistence type="predicted"/>
<feature type="region of interest" description="Disordered" evidence="1">
    <location>
        <begin position="129"/>
        <end position="229"/>
    </location>
</feature>
<feature type="compositionally biased region" description="Polar residues" evidence="1">
    <location>
        <begin position="161"/>
        <end position="174"/>
    </location>
</feature>
<dbReference type="RefSeq" id="WP_052012889.1">
    <property type="nucleotide sequence ID" value="NZ_BAUV01000002.1"/>
</dbReference>
<sequence length="229" mass="24072">MQPFFGPPFSSMPMQAPMQGMSQAANMMQGAGPTNAMAGLGSQAARGGGGFLSRILGGLGGLGGGSNAASAPMMGGLSQAAGAGGMNFTTMLTNAQKVLGLGQQVLPMVQQYGPLIRNAPALLKLMRSSDSNSDTTVSPEAQMSTQVPISDENSESHSSSAPTHEQTQYNQLQSDRQHTQHYEIQANKDQTQPFSLEEKPIKRKKNPTLSPTLIKPKTIDGIPAPKLYV</sequence>
<dbReference type="EMBL" id="BAUV01000002">
    <property type="protein sequence ID" value="GAE33418.1"/>
    <property type="molecule type" value="Genomic_DNA"/>
</dbReference>
<accession>W4QP53</accession>
<name>W4QP53_HALA3</name>
<evidence type="ECO:0000256" key="1">
    <source>
        <dbReference type="SAM" id="MobiDB-lite"/>
    </source>
</evidence>
<evidence type="ECO:0008006" key="4">
    <source>
        <dbReference type="Google" id="ProtNLM"/>
    </source>
</evidence>
<reference evidence="2 3" key="1">
    <citation type="journal article" date="2014" name="Genome Announc.">
        <title>Draft Genome Sequences of Three Alkaliphilic Bacillus Strains, Bacillus wakoensis JCM 9140T, Bacillus akibai JCM 9157T, and Bacillus hemicellulosilyticus JCM 9152T.</title>
        <authorList>
            <person name="Yuki M."/>
            <person name="Oshima K."/>
            <person name="Suda W."/>
            <person name="Oshida Y."/>
            <person name="Kitamura K."/>
            <person name="Iida T."/>
            <person name="Hattori M."/>
            <person name="Ohkuma M."/>
        </authorList>
    </citation>
    <scope>NUCLEOTIDE SEQUENCE [LARGE SCALE GENOMIC DNA]</scope>
    <source>
        <strain evidence="2 3">JCM 9157</strain>
    </source>
</reference>
<protein>
    <recommendedName>
        <fullName evidence="4">YqfQ-like protein</fullName>
    </recommendedName>
</protein>
<dbReference type="STRING" id="1236973.JCM9157_417"/>